<feature type="domain" description="Secretion system C-terminal sorting" evidence="2">
    <location>
        <begin position="458"/>
        <end position="530"/>
    </location>
</feature>
<organism evidence="3 4">
    <name type="scientific">Candidatus Pseudobacter hemicellulosilyticus</name>
    <dbReference type="NCBI Taxonomy" id="3121375"/>
    <lineage>
        <taxon>Bacteria</taxon>
        <taxon>Pseudomonadati</taxon>
        <taxon>Bacteroidota</taxon>
        <taxon>Chitinophagia</taxon>
        <taxon>Chitinophagales</taxon>
        <taxon>Chitinophagaceae</taxon>
        <taxon>Pseudobacter</taxon>
    </lineage>
</organism>
<evidence type="ECO:0000256" key="1">
    <source>
        <dbReference type="SAM" id="SignalP"/>
    </source>
</evidence>
<protein>
    <submittedName>
        <fullName evidence="3">T9SS type A sorting domain-containing protein</fullName>
    </submittedName>
</protein>
<dbReference type="Pfam" id="PF18962">
    <property type="entry name" value="Por_Secre_tail"/>
    <property type="match status" value="1"/>
</dbReference>
<dbReference type="EMBL" id="CP119311">
    <property type="protein sequence ID" value="WEK36850.1"/>
    <property type="molecule type" value="Genomic_DNA"/>
</dbReference>
<sequence length="533" mass="59421">MRPTFLHIIFLLCLQLACFYSGQAQSGFYVPASAKIFFNGDTATIFSNVTNQGKIGIGRNAVINFKGKTWENDAQAMLPDESDAGEGLTGIGGYVRFNMDTSVQYLIGGYNAVTKTGASFPGLVVDNPFGLQLLNSTAKVRHRLQFNSGHLLLNNQVLVVGHGNPGQIEGFHSGRFIVTGSDPGGGMLVRENITQADGKVIFPVGTSRTEYTPAAVQSRTAIGDDYYVSVFDSVKSQVFNGANLRDSSVNKTWEIGKRYRPNQDMADVFLQHLIRDEGSYFSTHRNNSYIAAYVNGKWDTTGPRMQPVFGNLTAGNTLFNSAVNSRPLTGLVGSPTYFAKFASPQKTVLPATKIWFNGYRVSRDSVRVYWTTKPEINNDYFIVQRRLSNETDFSKVDSVDSKALNGISVDFLQYEIMDPNNHKGLSYYRLMLVSRNRDTTYTNIVVIPPQPGGLQLTLWPNPSKGRFYIGINGEVVVRSIIIWDVLGRKVKEELVNGRTIIEMHLYMPGSYYVTFMSNDQQRLDTKKLIIQPW</sequence>
<dbReference type="NCBIfam" id="TIGR04183">
    <property type="entry name" value="Por_Secre_tail"/>
    <property type="match status" value="1"/>
</dbReference>
<gene>
    <name evidence="3" type="ORF">P0Y53_04985</name>
</gene>
<dbReference type="InterPro" id="IPR026444">
    <property type="entry name" value="Secre_tail"/>
</dbReference>
<accession>A0AAJ5WU81</accession>
<evidence type="ECO:0000259" key="2">
    <source>
        <dbReference type="Pfam" id="PF18962"/>
    </source>
</evidence>
<reference evidence="3" key="1">
    <citation type="submission" date="2023-03" db="EMBL/GenBank/DDBJ databases">
        <title>Andean soil-derived lignocellulolytic bacterial consortium as a source of novel taxa and putative plastic-active enzymes.</title>
        <authorList>
            <person name="Diaz-Garcia L."/>
            <person name="Chuvochina M."/>
            <person name="Feuerriegel G."/>
            <person name="Bunk B."/>
            <person name="Sproer C."/>
            <person name="Streit W.R."/>
            <person name="Rodriguez L.M."/>
            <person name="Overmann J."/>
            <person name="Jimenez D.J."/>
        </authorList>
    </citation>
    <scope>NUCLEOTIDE SEQUENCE</scope>
    <source>
        <strain evidence="3">MAG 7</strain>
    </source>
</reference>
<evidence type="ECO:0000313" key="4">
    <source>
        <dbReference type="Proteomes" id="UP001220610"/>
    </source>
</evidence>
<name>A0AAJ5WU81_9BACT</name>
<proteinExistence type="predicted"/>
<feature type="signal peptide" evidence="1">
    <location>
        <begin position="1"/>
        <end position="26"/>
    </location>
</feature>
<dbReference type="Proteomes" id="UP001220610">
    <property type="component" value="Chromosome"/>
</dbReference>
<keyword evidence="1" id="KW-0732">Signal</keyword>
<evidence type="ECO:0000313" key="3">
    <source>
        <dbReference type="EMBL" id="WEK36850.1"/>
    </source>
</evidence>
<feature type="chain" id="PRO_5042493655" evidence="1">
    <location>
        <begin position="27"/>
        <end position="533"/>
    </location>
</feature>
<dbReference type="AlphaFoldDB" id="A0AAJ5WU81"/>